<accession>A0ACC7P4K8</accession>
<proteinExistence type="predicted"/>
<evidence type="ECO:0000313" key="2">
    <source>
        <dbReference type="Proteomes" id="UP001631969"/>
    </source>
</evidence>
<dbReference type="Proteomes" id="UP001631969">
    <property type="component" value="Unassembled WGS sequence"/>
</dbReference>
<gene>
    <name evidence="1" type="ORF">ACI1P1_19680</name>
</gene>
<comment type="caution">
    <text evidence="1">The sequence shown here is derived from an EMBL/GenBank/DDBJ whole genome shotgun (WGS) entry which is preliminary data.</text>
</comment>
<organism evidence="1 2">
    <name type="scientific">Paenibacillus mesotrionivorans</name>
    <dbReference type="NCBI Taxonomy" id="3160968"/>
    <lineage>
        <taxon>Bacteria</taxon>
        <taxon>Bacillati</taxon>
        <taxon>Bacillota</taxon>
        <taxon>Bacilli</taxon>
        <taxon>Bacillales</taxon>
        <taxon>Paenibacillaceae</taxon>
        <taxon>Paenibacillus</taxon>
    </lineage>
</organism>
<keyword evidence="2" id="KW-1185">Reference proteome</keyword>
<reference evidence="1" key="1">
    <citation type="submission" date="2024-12" db="EMBL/GenBank/DDBJ databases">
        <authorList>
            <person name="Wu N."/>
        </authorList>
    </citation>
    <scope>NUCLEOTIDE SEQUENCE</scope>
    <source>
        <strain evidence="1">P15</strain>
    </source>
</reference>
<evidence type="ECO:0000313" key="1">
    <source>
        <dbReference type="EMBL" id="MFM9330524.1"/>
    </source>
</evidence>
<name>A0ACC7P4K8_9BACL</name>
<dbReference type="EMBL" id="JBJURJ010000013">
    <property type="protein sequence ID" value="MFM9330524.1"/>
    <property type="molecule type" value="Genomic_DNA"/>
</dbReference>
<protein>
    <submittedName>
        <fullName evidence="1">RNA polymerase sigma factor</fullName>
    </submittedName>
</protein>
<sequence>MHSDERARDVEALARRWGSRLYAFCRRLAPSRADADDLYQQTFLRVLDMPGRVEEGNNPAGFLMAIAARLWRDEQVKRARRHRIAPVDPEPDRVEQAPDTGSTEQLVEDAMLRREVQESVRKLPDVLRMPVLLFYMGGLSVREVADALHLPQGTVKTRLYQARQQLKSELEGYSI</sequence>